<dbReference type="PANTHER" id="PTHR23244">
    <property type="entry name" value="KELCH REPEAT DOMAIN"/>
    <property type="match status" value="1"/>
</dbReference>
<dbReference type="Gene3D" id="2.120.10.80">
    <property type="entry name" value="Kelch-type beta propeller"/>
    <property type="match status" value="2"/>
</dbReference>
<dbReference type="InterPro" id="IPR011043">
    <property type="entry name" value="Gal_Oxase/kelch_b-propeller"/>
</dbReference>
<dbReference type="InterPro" id="IPR037293">
    <property type="entry name" value="Gal_Oxidase_central_sf"/>
</dbReference>
<feature type="domain" description="Bacterial Ig-like" evidence="1">
    <location>
        <begin position="981"/>
        <end position="1056"/>
    </location>
</feature>
<dbReference type="Gene3D" id="2.130.10.80">
    <property type="entry name" value="Galactose oxidase/kelch, beta-propeller"/>
    <property type="match status" value="5"/>
</dbReference>
<dbReference type="Proteomes" id="UP000011682">
    <property type="component" value="Unassembled WGS sequence"/>
</dbReference>
<feature type="domain" description="Bacterial Ig-like" evidence="1">
    <location>
        <begin position="799"/>
        <end position="874"/>
    </location>
</feature>
<gene>
    <name evidence="2" type="ORF">D187_003088</name>
</gene>
<dbReference type="eggNOG" id="COG3055">
    <property type="taxonomic scope" value="Bacteria"/>
</dbReference>
<dbReference type="PROSITE" id="PS51257">
    <property type="entry name" value="PROKAR_LIPOPROTEIN"/>
    <property type="match status" value="1"/>
</dbReference>
<sequence length="1194" mass="122664">MASTPRPGVDVVARLVLASALLWLACGEVSRDGALHWEQLGLQATPGGQWRPTKSLATAREGHTATLLPSGKVLVSGGWGSSDRLASAEVYDPGTGEWSLTGALDTDRTGHTATLLPSGKVLVSGGEGGYVSLSSAEVYDPGTGKWSPTVALDTARNSHTATLLPSGKVLVSGGEGWDGDSLSSAEVYDPGTKEWSPTGALATARYGHTATLLPSGKVLVSGGREFISFGSGVGFLSSAEVYDPGTGKWSPTGALAKARRWHTATLLPSGKVLVSGGEDSSGPLASAEVYDPETGEWSPTVALATAHRGHTATLLPSGKVLVSGGLGSNAEVYDPGTGEWSPTVALATARGSHAATLLPSGKVLVSGGRGSNGLLASAEVYDPGTGKWSPTGALATARGSHTATLLPSGKVLVSGGGGYDWSGDLASAEVYDPGTGEWSSTGVLATARRWHTATLLPSGKVLVSGGGGDSDDGTLASAEVYDPGTGEWSPTGALDTARINHTATLLPSGKVLVSGGGDWSSPLLSSAEVYDPGTGKWSPTGALDTARYGHTATLLPSGKVLVSGGVGWSGRLDSAEVYDPGTGEWSPTGALATARDNHTATLLPSGKVLVSGGEDSSGRLDSAEVYDPGTGEWSPTGALATARSSHTATLLPSGKVLVSGGDSPGYYLASAEVYEDTGVREEWRPIITSPAQQQPGELFHITGSRLRAPSEASSGNTQSSATNLPLVSLLALEGGALTRVTLLDSVFDTDVAVRMPSVPNGYYILSVMTNAIHGGQLVLVEGPPLAAPAVTAPLEGSFVNNTRPTIEGTAGAEVTVALWLDGKKEGTVDTNKEGQWFFKPATALAEGPHEFHTTATDKIGNVSPASETRGFMVDSARPDAPVMTSPGDSVNTATPLISGKAEVESKVTVWLDGTEAGSTLANRAGVWAFMPETLLEQGYRRVKATATDKAGNVSPASETRGFMVDSVPPAAPVMLTPGDSVNTATPIISGTAEANSEVTVWLDGVEAGRAVASEAGTWKFIPETLLEQGNRQVKATAADKVGNVSLYSETRIFMVDSVPPAAPVMTTPGDSVNTTTPIISGTAEVESKVKVWLDDEEENATTITVDAAGKWRFSPPTALKLGYHSVSALATDAVGNSSTPSKHRFAVQRSHYGWGCTTSSAAPASWTLLVLAWSLGRRRLKSPQQPSRRGPTAP</sequence>
<feature type="domain" description="Bacterial Ig-like" evidence="1">
    <location>
        <begin position="1072"/>
        <end position="1147"/>
    </location>
</feature>
<accession>S9QCY0</accession>
<dbReference type="Pfam" id="PF24681">
    <property type="entry name" value="Kelch_KLHDC2_KLHL20_DRC7"/>
    <property type="match status" value="2"/>
</dbReference>
<dbReference type="InterPro" id="IPR044016">
    <property type="entry name" value="Big_13"/>
</dbReference>
<dbReference type="AlphaFoldDB" id="S9QCY0"/>
<evidence type="ECO:0000313" key="3">
    <source>
        <dbReference type="Proteomes" id="UP000011682"/>
    </source>
</evidence>
<reference evidence="2" key="1">
    <citation type="submission" date="2013-05" db="EMBL/GenBank/DDBJ databases">
        <title>Genome assembly of Cystobacter fuscus DSM 2262.</title>
        <authorList>
            <person name="Sharma G."/>
            <person name="Khatri I."/>
            <person name="Kaur C."/>
            <person name="Mayilraj S."/>
            <person name="Subramanian S."/>
        </authorList>
    </citation>
    <scope>NUCLEOTIDE SEQUENCE [LARGE SCALE GENOMIC DNA]</scope>
    <source>
        <strain evidence="2">DSM 2262</strain>
    </source>
</reference>
<evidence type="ECO:0000313" key="2">
    <source>
        <dbReference type="EMBL" id="EPX59184.1"/>
    </source>
</evidence>
<comment type="caution">
    <text evidence="2">The sequence shown here is derived from an EMBL/GenBank/DDBJ whole genome shotgun (WGS) entry which is preliminary data.</text>
</comment>
<dbReference type="RefSeq" id="WP_020918349.1">
    <property type="nucleotide sequence ID" value="NZ_ANAH02000018.1"/>
</dbReference>
<dbReference type="SUPFAM" id="SSF50965">
    <property type="entry name" value="Galactose oxidase, central domain"/>
    <property type="match status" value="3"/>
</dbReference>
<dbReference type="eggNOG" id="COG2931">
    <property type="taxonomic scope" value="Bacteria"/>
</dbReference>
<evidence type="ECO:0000259" key="1">
    <source>
        <dbReference type="Pfam" id="PF19077"/>
    </source>
</evidence>
<name>S9QCY0_CYSF2</name>
<feature type="domain" description="Bacterial Ig-like" evidence="1">
    <location>
        <begin position="890"/>
        <end position="965"/>
    </location>
</feature>
<keyword evidence="3" id="KW-1185">Reference proteome</keyword>
<proteinExistence type="predicted"/>
<dbReference type="InterPro" id="IPR006652">
    <property type="entry name" value="Kelch_1"/>
</dbReference>
<dbReference type="EMBL" id="ANAH02000018">
    <property type="protein sequence ID" value="EPX59184.1"/>
    <property type="molecule type" value="Genomic_DNA"/>
</dbReference>
<dbReference type="Pfam" id="PF19077">
    <property type="entry name" value="Big_13"/>
    <property type="match status" value="4"/>
</dbReference>
<organism evidence="2 3">
    <name type="scientific">Cystobacter fuscus (strain ATCC 25194 / DSM 2262 / NBRC 100088 / M29)</name>
    <dbReference type="NCBI Taxonomy" id="1242864"/>
    <lineage>
        <taxon>Bacteria</taxon>
        <taxon>Pseudomonadati</taxon>
        <taxon>Myxococcota</taxon>
        <taxon>Myxococcia</taxon>
        <taxon>Myxococcales</taxon>
        <taxon>Cystobacterineae</taxon>
        <taxon>Archangiaceae</taxon>
        <taxon>Cystobacter</taxon>
    </lineage>
</organism>
<dbReference type="Pfam" id="PF01344">
    <property type="entry name" value="Kelch_1"/>
    <property type="match status" value="3"/>
</dbReference>
<dbReference type="InterPro" id="IPR013783">
    <property type="entry name" value="Ig-like_fold"/>
</dbReference>
<dbReference type="Gene3D" id="2.60.40.10">
    <property type="entry name" value="Immunoglobulins"/>
    <property type="match status" value="4"/>
</dbReference>
<dbReference type="NCBIfam" id="NF033510">
    <property type="entry name" value="Ca_tandemer"/>
    <property type="match status" value="4"/>
</dbReference>
<dbReference type="OrthoDB" id="320326at2"/>
<dbReference type="InterPro" id="IPR015915">
    <property type="entry name" value="Kelch-typ_b-propeller"/>
</dbReference>
<dbReference type="SMART" id="SM00612">
    <property type="entry name" value="Kelch"/>
    <property type="match status" value="12"/>
</dbReference>
<protein>
    <submittedName>
        <fullName evidence="2">High-affinity leucine-specific transport system, periplasmic binding protein LivK</fullName>
    </submittedName>
</protein>